<comment type="caution">
    <text evidence="7">The sequence shown here is derived from an EMBL/GenBank/DDBJ whole genome shotgun (WGS) entry which is preliminary data.</text>
</comment>
<dbReference type="EMBL" id="JBCGCU010000005">
    <property type="protein sequence ID" value="MEM0515050.1"/>
    <property type="molecule type" value="Genomic_DNA"/>
</dbReference>
<feature type="compositionally biased region" description="Polar residues" evidence="4">
    <location>
        <begin position="158"/>
        <end position="167"/>
    </location>
</feature>
<evidence type="ECO:0000256" key="5">
    <source>
        <dbReference type="SAM" id="SignalP"/>
    </source>
</evidence>
<feature type="chain" id="PRO_5046474102" evidence="5">
    <location>
        <begin position="24"/>
        <end position="176"/>
    </location>
</feature>
<evidence type="ECO:0000256" key="4">
    <source>
        <dbReference type="SAM" id="MobiDB-lite"/>
    </source>
</evidence>
<reference evidence="7 8" key="1">
    <citation type="submission" date="2024-03" db="EMBL/GenBank/DDBJ databases">
        <title>Pseudoalteromonas qingdaonensis sp. nov., isolated from the intestines of marine benthic organisms.</title>
        <authorList>
            <person name="Lin X."/>
            <person name="Fang S."/>
            <person name="Hu X."/>
        </authorList>
    </citation>
    <scope>NUCLEOTIDE SEQUENCE [LARGE SCALE GENOMIC DNA]</scope>
    <source>
        <strain evidence="7 8">YIC-827</strain>
    </source>
</reference>
<dbReference type="Gene3D" id="2.60.450.10">
    <property type="entry name" value="Lipopolysaccharide (LPS) transport protein A like domain"/>
    <property type="match status" value="1"/>
</dbReference>
<dbReference type="RefSeq" id="WP_342677380.1">
    <property type="nucleotide sequence ID" value="NZ_JBCGCU010000005.1"/>
</dbReference>
<evidence type="ECO:0000313" key="7">
    <source>
        <dbReference type="EMBL" id="MEM0515050.1"/>
    </source>
</evidence>
<dbReference type="InterPro" id="IPR014340">
    <property type="entry name" value="LptA"/>
</dbReference>
<feature type="region of interest" description="Disordered" evidence="4">
    <location>
        <begin position="149"/>
        <end position="176"/>
    </location>
</feature>
<keyword evidence="2 5" id="KW-0732">Signal</keyword>
<evidence type="ECO:0000256" key="1">
    <source>
        <dbReference type="ARBA" id="ARBA00022448"/>
    </source>
</evidence>
<proteinExistence type="predicted"/>
<feature type="signal peptide" evidence="5">
    <location>
        <begin position="1"/>
        <end position="23"/>
    </location>
</feature>
<dbReference type="InterPro" id="IPR052037">
    <property type="entry name" value="LPS_export_LptA"/>
</dbReference>
<gene>
    <name evidence="7" type="primary">lptA</name>
    <name evidence="7" type="ORF">WCN91_06360</name>
</gene>
<keyword evidence="3" id="KW-0574">Periplasm</keyword>
<dbReference type="InterPro" id="IPR005653">
    <property type="entry name" value="OstA-like_N"/>
</dbReference>
<sequence>MTSKFKALIIGLGFGIGAVNAWAEQPSTVTEVQIDADKQQALIKENITIFDKNVHIVHGQREIKADRLEAHRRPELGDNKQLLIATGNPAIYSETMEDGTQITASAKEIRYDVATQMLQISGTAKIAMADQQIIAETISYDINKQLISAEKDKDSSTRVRTTLTPQNDEQEEKEQP</sequence>
<evidence type="ECO:0000259" key="6">
    <source>
        <dbReference type="Pfam" id="PF03968"/>
    </source>
</evidence>
<feature type="domain" description="Organic solvent tolerance-like N-terminal" evidence="6">
    <location>
        <begin position="33"/>
        <end position="145"/>
    </location>
</feature>
<dbReference type="PANTHER" id="PTHR36504:SF1">
    <property type="entry name" value="LIPOPOLYSACCHARIDE EXPORT SYSTEM PROTEIN LPTA"/>
    <property type="match status" value="1"/>
</dbReference>
<evidence type="ECO:0000313" key="8">
    <source>
        <dbReference type="Proteomes" id="UP001447008"/>
    </source>
</evidence>
<keyword evidence="8" id="KW-1185">Reference proteome</keyword>
<keyword evidence="1" id="KW-0813">Transport</keyword>
<dbReference type="PANTHER" id="PTHR36504">
    <property type="entry name" value="LIPOPOLYSACCHARIDE EXPORT SYSTEM PROTEIN LPTA"/>
    <property type="match status" value="1"/>
</dbReference>
<dbReference type="Proteomes" id="UP001447008">
    <property type="component" value="Unassembled WGS sequence"/>
</dbReference>
<dbReference type="Pfam" id="PF03968">
    <property type="entry name" value="LptD_N"/>
    <property type="match status" value="1"/>
</dbReference>
<organism evidence="7 8">
    <name type="scientific">Pseudoalteromonas qingdaonensis</name>
    <dbReference type="NCBI Taxonomy" id="3131913"/>
    <lineage>
        <taxon>Bacteria</taxon>
        <taxon>Pseudomonadati</taxon>
        <taxon>Pseudomonadota</taxon>
        <taxon>Gammaproteobacteria</taxon>
        <taxon>Alteromonadales</taxon>
        <taxon>Pseudoalteromonadaceae</taxon>
        <taxon>Pseudoalteromonas</taxon>
    </lineage>
</organism>
<protein>
    <submittedName>
        <fullName evidence="7">Lipopolysaccharide transport periplasmic protein LptA</fullName>
    </submittedName>
</protein>
<accession>A0ABU9MVI7</accession>
<dbReference type="NCBIfam" id="TIGR03002">
    <property type="entry name" value="outer_YhbN_LptA"/>
    <property type="match status" value="1"/>
</dbReference>
<name>A0ABU9MVI7_9GAMM</name>
<evidence type="ECO:0000256" key="2">
    <source>
        <dbReference type="ARBA" id="ARBA00022729"/>
    </source>
</evidence>
<evidence type="ECO:0000256" key="3">
    <source>
        <dbReference type="ARBA" id="ARBA00022764"/>
    </source>
</evidence>